<dbReference type="Proteomes" id="UP001501074">
    <property type="component" value="Unassembled WGS sequence"/>
</dbReference>
<dbReference type="Gene3D" id="2.30.30.60">
    <property type="match status" value="1"/>
</dbReference>
<comment type="subcellular location">
    <subcellularLocation>
        <location evidence="1">Membrane</location>
    </subcellularLocation>
</comment>
<reference evidence="9" key="1">
    <citation type="journal article" date="2019" name="Int. J. Syst. Evol. Microbiol.">
        <title>The Global Catalogue of Microorganisms (GCM) 10K type strain sequencing project: providing services to taxonomists for standard genome sequencing and annotation.</title>
        <authorList>
            <consortium name="The Broad Institute Genomics Platform"/>
            <consortium name="The Broad Institute Genome Sequencing Center for Infectious Disease"/>
            <person name="Wu L."/>
            <person name="Ma J."/>
        </authorList>
    </citation>
    <scope>NUCLEOTIDE SEQUENCE [LARGE SCALE GENOMIC DNA]</scope>
    <source>
        <strain evidence="9">JCM 16902</strain>
    </source>
</reference>
<comment type="caution">
    <text evidence="8">The sequence shown here is derived from an EMBL/GenBank/DDBJ whole genome shotgun (WGS) entry which is preliminary data.</text>
</comment>
<dbReference type="PANTHER" id="PTHR30566:SF25">
    <property type="entry name" value="INNER MEMBRANE PROTEIN"/>
    <property type="match status" value="1"/>
</dbReference>
<dbReference type="InterPro" id="IPR010920">
    <property type="entry name" value="LSM_dom_sf"/>
</dbReference>
<feature type="domain" description="Mechanosensitive ion channel MscS" evidence="7">
    <location>
        <begin position="175"/>
        <end position="241"/>
    </location>
</feature>
<evidence type="ECO:0000256" key="5">
    <source>
        <dbReference type="SAM" id="MobiDB-lite"/>
    </source>
</evidence>
<dbReference type="SUPFAM" id="SSF50182">
    <property type="entry name" value="Sm-like ribonucleoproteins"/>
    <property type="match status" value="1"/>
</dbReference>
<dbReference type="InterPro" id="IPR023408">
    <property type="entry name" value="MscS_beta-dom_sf"/>
</dbReference>
<gene>
    <name evidence="8" type="ORF">GCM10022223_21540</name>
</gene>
<accession>A0ABP6ZD37</accession>
<dbReference type="EMBL" id="BAAAZO010000003">
    <property type="protein sequence ID" value="GAA3605478.1"/>
    <property type="molecule type" value="Genomic_DNA"/>
</dbReference>
<feature type="transmembrane region" description="Helical" evidence="6">
    <location>
        <begin position="81"/>
        <end position="105"/>
    </location>
</feature>
<dbReference type="Pfam" id="PF00924">
    <property type="entry name" value="MS_channel_2nd"/>
    <property type="match status" value="1"/>
</dbReference>
<keyword evidence="9" id="KW-1185">Reference proteome</keyword>
<dbReference type="PANTHER" id="PTHR30566">
    <property type="entry name" value="YNAI-RELATED MECHANOSENSITIVE ION CHANNEL"/>
    <property type="match status" value="1"/>
</dbReference>
<evidence type="ECO:0000256" key="2">
    <source>
        <dbReference type="ARBA" id="ARBA00022692"/>
    </source>
</evidence>
<dbReference type="Gene3D" id="1.10.287.1260">
    <property type="match status" value="1"/>
</dbReference>
<evidence type="ECO:0000313" key="8">
    <source>
        <dbReference type="EMBL" id="GAA3605478.1"/>
    </source>
</evidence>
<evidence type="ECO:0000256" key="1">
    <source>
        <dbReference type="ARBA" id="ARBA00004370"/>
    </source>
</evidence>
<proteinExistence type="predicted"/>
<organism evidence="8 9">
    <name type="scientific">Kineosporia mesophila</name>
    <dbReference type="NCBI Taxonomy" id="566012"/>
    <lineage>
        <taxon>Bacteria</taxon>
        <taxon>Bacillati</taxon>
        <taxon>Actinomycetota</taxon>
        <taxon>Actinomycetes</taxon>
        <taxon>Kineosporiales</taxon>
        <taxon>Kineosporiaceae</taxon>
        <taxon>Kineosporia</taxon>
    </lineage>
</organism>
<dbReference type="InterPro" id="IPR006685">
    <property type="entry name" value="MscS_channel_2nd"/>
</dbReference>
<evidence type="ECO:0000256" key="3">
    <source>
        <dbReference type="ARBA" id="ARBA00022989"/>
    </source>
</evidence>
<sequence length="435" mass="47948">MDLDFWTQLLLVAVAAVAAGVIAWGLTWVAARIGRRRNAGGLIAIHRLCRHPFVLAVVAIAVEVALQAINGIHPGWTRTAGIAVILAACWLIVRSLQVGEEILFWRLRMDVADNRRIRRLRTQITLVRRVLGVVVVLVGIAAVLMSIPQMRTFGASLLASAGIAGILAGLAAQTTLGNMFAGLQLAFTDAVRIDDVVVIEDEWGWIEEITLTYVVVHLWDERRLVLPTSWFTTNPFQNWTRNEARVLGSVILHLDYATPLTELRHYAQSVIDANPLWDRQAWVLQVADTTETTMVVRVLASAHDGPAAWDLRCDIREALLTWLQKNHPQSLPVQRNIGGAEQTYADGVVTSKAAGPDGARRRRREEPHLPDPQTAHLDLQTPDHSGEDERDERLRDDRPLGEATFGAPASERPAETVSPDSSLEDSLVGVPSARS</sequence>
<feature type="transmembrane region" description="Helical" evidence="6">
    <location>
        <begin position="6"/>
        <end position="31"/>
    </location>
</feature>
<keyword evidence="2 6" id="KW-0812">Transmembrane</keyword>
<protein>
    <recommendedName>
        <fullName evidence="7">Mechanosensitive ion channel MscS domain-containing protein</fullName>
    </recommendedName>
</protein>
<name>A0ABP6ZD37_9ACTN</name>
<feature type="compositionally biased region" description="Basic and acidic residues" evidence="5">
    <location>
        <begin position="384"/>
        <end position="400"/>
    </location>
</feature>
<keyword evidence="4 6" id="KW-0472">Membrane</keyword>
<dbReference type="RefSeq" id="WP_231483141.1">
    <property type="nucleotide sequence ID" value="NZ_BAAAZO010000003.1"/>
</dbReference>
<evidence type="ECO:0000256" key="4">
    <source>
        <dbReference type="ARBA" id="ARBA00023136"/>
    </source>
</evidence>
<evidence type="ECO:0000259" key="7">
    <source>
        <dbReference type="Pfam" id="PF00924"/>
    </source>
</evidence>
<evidence type="ECO:0000256" key="6">
    <source>
        <dbReference type="SAM" id="Phobius"/>
    </source>
</evidence>
<feature type="transmembrane region" description="Helical" evidence="6">
    <location>
        <begin position="52"/>
        <end position="69"/>
    </location>
</feature>
<feature type="transmembrane region" description="Helical" evidence="6">
    <location>
        <begin position="126"/>
        <end position="147"/>
    </location>
</feature>
<keyword evidence="3 6" id="KW-1133">Transmembrane helix</keyword>
<evidence type="ECO:0000313" key="9">
    <source>
        <dbReference type="Proteomes" id="UP001501074"/>
    </source>
</evidence>
<feature type="transmembrane region" description="Helical" evidence="6">
    <location>
        <begin position="153"/>
        <end position="172"/>
    </location>
</feature>
<feature type="region of interest" description="Disordered" evidence="5">
    <location>
        <begin position="342"/>
        <end position="435"/>
    </location>
</feature>